<evidence type="ECO:0008006" key="3">
    <source>
        <dbReference type="Google" id="ProtNLM"/>
    </source>
</evidence>
<dbReference type="Pfam" id="PF07152">
    <property type="entry name" value="YaeQ"/>
    <property type="match status" value="1"/>
</dbReference>
<organism evidence="1 2">
    <name type="scientific">Photobacterium halotolerans</name>
    <dbReference type="NCBI Taxonomy" id="265726"/>
    <lineage>
        <taxon>Bacteria</taxon>
        <taxon>Pseudomonadati</taxon>
        <taxon>Pseudomonadota</taxon>
        <taxon>Gammaproteobacteria</taxon>
        <taxon>Vibrionales</taxon>
        <taxon>Vibrionaceae</taxon>
        <taxon>Photobacterium</taxon>
    </lineage>
</organism>
<name>A0A0F5VD27_9GAMM</name>
<dbReference type="OrthoDB" id="5293309at2"/>
<dbReference type="SMART" id="SM01322">
    <property type="entry name" value="YaeQ"/>
    <property type="match status" value="1"/>
</dbReference>
<sequence>MALKATIYKAHINVADLDRGRYLDGSHTLACHPSETLQRLMLRLLAWGLHADEALVFTKGLCDTDEPDLWIKNLHGGIECWLELGLPDEKRLRRASQKAEQVVIYAYGDHAAPVWWQSMKSKAAQLKNVSVVFIEDAVLECLEGMVERSMQLQLTIEGEHCWLSSEKANCTIVPQWWQRGE</sequence>
<protein>
    <recommendedName>
        <fullName evidence="3">YaeQ family protein</fullName>
    </recommendedName>
</protein>
<dbReference type="EMBL" id="JWYV01000011">
    <property type="protein sequence ID" value="KKC99399.1"/>
    <property type="molecule type" value="Genomic_DNA"/>
</dbReference>
<accession>A0A0F5VD27</accession>
<dbReference type="InterPro" id="IPR011335">
    <property type="entry name" value="Restrct_endonuc-II-like"/>
</dbReference>
<dbReference type="PANTHER" id="PTHR38784">
    <property type="entry name" value="SUCROSE PHOSPHORYLASE"/>
    <property type="match status" value="1"/>
</dbReference>
<comment type="caution">
    <text evidence="1">The sequence shown here is derived from an EMBL/GenBank/DDBJ whole genome shotgun (WGS) entry which is preliminary data.</text>
</comment>
<proteinExistence type="predicted"/>
<reference evidence="1 2" key="1">
    <citation type="submission" date="2014-12" db="EMBL/GenBank/DDBJ databases">
        <title>Mercury Reductase activity and rhizosphere competence traits in the genome of root associated Photobacterium halotolerans MELD1.</title>
        <authorList>
            <person name="Mathew D.C."/>
            <person name="Huang C.-C."/>
        </authorList>
    </citation>
    <scope>NUCLEOTIDE SEQUENCE [LARGE SCALE GENOMIC DNA]</scope>
    <source>
        <strain evidence="1 2">MELD1</strain>
    </source>
</reference>
<gene>
    <name evidence="1" type="ORF">KY46_13610</name>
</gene>
<dbReference type="PIRSF" id="PIRSF011484">
    <property type="entry name" value="YaeQ"/>
    <property type="match status" value="1"/>
</dbReference>
<evidence type="ECO:0000313" key="2">
    <source>
        <dbReference type="Proteomes" id="UP000033633"/>
    </source>
</evidence>
<dbReference type="Proteomes" id="UP000033633">
    <property type="component" value="Unassembled WGS sequence"/>
</dbReference>
<dbReference type="STRING" id="265726.KY46_13610"/>
<dbReference type="InterPro" id="IPR038590">
    <property type="entry name" value="YaeQ_sf"/>
</dbReference>
<dbReference type="PATRIC" id="fig|265726.11.peg.955"/>
<evidence type="ECO:0000313" key="1">
    <source>
        <dbReference type="EMBL" id="KKC99399.1"/>
    </source>
</evidence>
<dbReference type="RefSeq" id="WP_046221178.1">
    <property type="nucleotide sequence ID" value="NZ_JWYV01000011.1"/>
</dbReference>
<dbReference type="AlphaFoldDB" id="A0A0F5VD27"/>
<dbReference type="Gene3D" id="3.10.640.10">
    <property type="entry name" value="Restriction endonuclease-like alpha-beta roll domain"/>
    <property type="match status" value="1"/>
</dbReference>
<dbReference type="InterPro" id="IPR009822">
    <property type="entry name" value="YaeQ"/>
</dbReference>
<keyword evidence="2" id="KW-1185">Reference proteome</keyword>
<dbReference type="SUPFAM" id="SSF52980">
    <property type="entry name" value="Restriction endonuclease-like"/>
    <property type="match status" value="1"/>
</dbReference>
<dbReference type="PANTHER" id="PTHR38784:SF1">
    <property type="entry name" value="SUCROSE PHOSPHORYLASE"/>
    <property type="match status" value="1"/>
</dbReference>